<evidence type="ECO:0000313" key="4">
    <source>
        <dbReference type="EMBL" id="KAE8253424.1"/>
    </source>
</evidence>
<proteinExistence type="predicted"/>
<feature type="region of interest" description="Disordered" evidence="2">
    <location>
        <begin position="688"/>
        <end position="745"/>
    </location>
</feature>
<dbReference type="Gene3D" id="3.40.50.10190">
    <property type="entry name" value="BRCT domain"/>
    <property type="match status" value="5"/>
</dbReference>
<keyword evidence="1" id="KW-0677">Repeat</keyword>
<dbReference type="AlphaFoldDB" id="A0A8X7MZH6"/>
<feature type="domain" description="BRCT" evidence="3">
    <location>
        <begin position="196"/>
        <end position="307"/>
    </location>
</feature>
<feature type="compositionally biased region" description="Low complexity" evidence="2">
    <location>
        <begin position="1069"/>
        <end position="1083"/>
    </location>
</feature>
<dbReference type="Proteomes" id="UP000077684">
    <property type="component" value="Unassembled WGS sequence"/>
</dbReference>
<dbReference type="PANTHER" id="PTHR13561:SF20">
    <property type="entry name" value="DNA TOPOISOMERASE 2-BINDING PROTEIN 1"/>
    <property type="match status" value="1"/>
</dbReference>
<feature type="region of interest" description="Disordered" evidence="2">
    <location>
        <begin position="861"/>
        <end position="883"/>
    </location>
</feature>
<feature type="region of interest" description="Disordered" evidence="2">
    <location>
        <begin position="938"/>
        <end position="992"/>
    </location>
</feature>
<feature type="compositionally biased region" description="Polar residues" evidence="2">
    <location>
        <begin position="862"/>
        <end position="874"/>
    </location>
</feature>
<feature type="compositionally biased region" description="Basic and acidic residues" evidence="2">
    <location>
        <begin position="720"/>
        <end position="730"/>
    </location>
</feature>
<feature type="domain" description="BRCT" evidence="3">
    <location>
        <begin position="603"/>
        <end position="684"/>
    </location>
</feature>
<dbReference type="CDD" id="cd00027">
    <property type="entry name" value="BRCT"/>
    <property type="match status" value="1"/>
</dbReference>
<feature type="region of interest" description="Disordered" evidence="2">
    <location>
        <begin position="1033"/>
        <end position="1097"/>
    </location>
</feature>
<accession>A0A8X7MZH6</accession>
<reference evidence="4" key="1">
    <citation type="submission" date="2016-04" db="EMBL/GenBank/DDBJ databases">
        <authorList>
            <person name="Nguyen H.D."/>
            <person name="Samba Siva P."/>
            <person name="Cullis J."/>
            <person name="Levesque C.A."/>
            <person name="Hambleton S."/>
        </authorList>
    </citation>
    <scope>NUCLEOTIDE SEQUENCE</scope>
    <source>
        <strain evidence="4">DAOMC 236426</strain>
    </source>
</reference>
<feature type="domain" description="BRCT" evidence="3">
    <location>
        <begin position="808"/>
        <end position="834"/>
    </location>
</feature>
<evidence type="ECO:0000256" key="2">
    <source>
        <dbReference type="SAM" id="MobiDB-lite"/>
    </source>
</evidence>
<organism evidence="4 5">
    <name type="scientific">Tilletia controversa</name>
    <name type="common">dwarf bunt fungus</name>
    <dbReference type="NCBI Taxonomy" id="13291"/>
    <lineage>
        <taxon>Eukaryota</taxon>
        <taxon>Fungi</taxon>
        <taxon>Dikarya</taxon>
        <taxon>Basidiomycota</taxon>
        <taxon>Ustilaginomycotina</taxon>
        <taxon>Exobasidiomycetes</taxon>
        <taxon>Tilletiales</taxon>
        <taxon>Tilletiaceae</taxon>
        <taxon>Tilletia</taxon>
    </lineage>
</organism>
<evidence type="ECO:0000256" key="1">
    <source>
        <dbReference type="ARBA" id="ARBA00022737"/>
    </source>
</evidence>
<feature type="compositionally biased region" description="Basic and acidic residues" evidence="2">
    <location>
        <begin position="72"/>
        <end position="87"/>
    </location>
</feature>
<name>A0A8X7MZH6_9BASI</name>
<dbReference type="GO" id="GO:0033314">
    <property type="term" value="P:mitotic DNA replication checkpoint signaling"/>
    <property type="evidence" value="ECO:0007669"/>
    <property type="project" value="TreeGrafter"/>
</dbReference>
<dbReference type="GO" id="GO:0006270">
    <property type="term" value="P:DNA replication initiation"/>
    <property type="evidence" value="ECO:0007669"/>
    <property type="project" value="TreeGrafter"/>
</dbReference>
<gene>
    <name evidence="4" type="ORF">A4X06_0g1469</name>
</gene>
<dbReference type="SUPFAM" id="SSF52113">
    <property type="entry name" value="BRCT domain"/>
    <property type="match status" value="4"/>
</dbReference>
<dbReference type="PANTHER" id="PTHR13561">
    <property type="entry name" value="DNA REPLICATION REGULATOR DPB11-RELATED"/>
    <property type="match status" value="1"/>
</dbReference>
<feature type="compositionally biased region" description="Basic and acidic residues" evidence="2">
    <location>
        <begin position="1033"/>
        <end position="1049"/>
    </location>
</feature>
<dbReference type="Pfam" id="PF00533">
    <property type="entry name" value="BRCT"/>
    <property type="match status" value="1"/>
</dbReference>
<dbReference type="EMBL" id="LWDE02000094">
    <property type="protein sequence ID" value="KAE8253424.1"/>
    <property type="molecule type" value="Genomic_DNA"/>
</dbReference>
<dbReference type="GO" id="GO:0007095">
    <property type="term" value="P:mitotic G2 DNA damage checkpoint signaling"/>
    <property type="evidence" value="ECO:0007669"/>
    <property type="project" value="TreeGrafter"/>
</dbReference>
<dbReference type="Pfam" id="PF12738">
    <property type="entry name" value="PTCB-BRCT"/>
    <property type="match status" value="1"/>
</dbReference>
<evidence type="ECO:0000313" key="5">
    <source>
        <dbReference type="Proteomes" id="UP000077684"/>
    </source>
</evidence>
<sequence>MNRSSRVHKSTKIPNVKLRPAPAASTSAAVERDNARRQTEREDNEHYRKIRRAAAADADRRAGGESALVVRDSLEPESYRSVGQEDHEDKDDEDAEAEFALPEVMPLAGINVCFSSIADEDDRLKLTRLATRLGARVESDLREDVNYLICEKVGSPKYQQALERGKFIVQPGWLEEVHRRYQDDLPFEWVKMYSAHRVKALQGCHILFTGYKKDKSLAIEKAQGLGARVSHEITGDNGVTHVVSGTNSNAESKLVETLASFWDGYDKGTLRTERMIRIVETVKPVWSEWLEDCERAGGALREDRYSLWREKPNINQRTQIVQRIREHHHASSTLHPVSVLHQRATFISSQRNGSQAAANPLGARRAPALASLIQQSRADTSSGLRRAVSEGMRMGIPGESVVLSQSRRDRFSEPAAADQLGAPSSQQAGKRKASEAEIAAQAESHPSKVPRAASVDRRHNPFAKVVDRPVARSPFAMLDDIVPVRRRFGSPLNRSEHEEPESKKGIFFKCRFRIKLPEEAHIRSTRAYLEEQGATVLSASDIATKADYTVVPIFYPYGAESIEGHLVTKLFIERCVWEERVVRLTASFGLQPSPYAAPITGGTDLVVYLTGFRKDAIDQKQAETVIKEAGGRTLSALLRRECTHLLCSEQVASGAKGSDKVDVARAAGIHIVGMDFIQRLMDRGLIDPPCPRSRSMSAQGRSTSFGMSDSSILGPTQIETEPRLDGRKSNAESPLRQKAGSESPAKPEFPLKGVYLAWSSVVYPDKGFLSQAKDLGAVIVSLGDGMTTHLLHRGALTQGCAAGVVSPEVRIVDPDWLRACLATKSHAREDLYPVDLGRSAPLAESTPRVTAVRTAPMFEAAKQQSDALASNQPGSGDEASPPSLVVLKASSSGTTEASSDADNQAYVFALPDTCGETARVMAALNTGMETALGGHAPAAAAVPAGRRKLRPQRALGRTGSNGSATETKPAAQEDAARAGEAAEGASADRSYDAAWPGGISQVNLTSETPPISVRVSYEDDGKKERARLLAAMERDRKRKQREEADSHRDEDDEALSSTKEFPARSPMDGSRSTGKGASSSSSSKNRIQARKQPGSRH</sequence>
<reference evidence="4" key="2">
    <citation type="journal article" date="2019" name="IMA Fungus">
        <title>Genome sequencing and comparison of five Tilletia species to identify candidate genes for the detection of regulated species infecting wheat.</title>
        <authorList>
            <person name="Nguyen H.D.T."/>
            <person name="Sultana T."/>
            <person name="Kesanakurti P."/>
            <person name="Hambleton S."/>
        </authorList>
    </citation>
    <scope>NUCLEOTIDE SEQUENCE</scope>
    <source>
        <strain evidence="4">DAOMC 236426</strain>
    </source>
</reference>
<protein>
    <recommendedName>
        <fullName evidence="3">BRCT domain-containing protein</fullName>
    </recommendedName>
</protein>
<dbReference type="InterPro" id="IPR001357">
    <property type="entry name" value="BRCT_dom"/>
</dbReference>
<keyword evidence="5" id="KW-1185">Reference proteome</keyword>
<feature type="compositionally biased region" description="Low complexity" evidence="2">
    <location>
        <begin position="970"/>
        <end position="988"/>
    </location>
</feature>
<feature type="region of interest" description="Disordered" evidence="2">
    <location>
        <begin position="403"/>
        <end position="456"/>
    </location>
</feature>
<dbReference type="SMART" id="SM00292">
    <property type="entry name" value="BRCT"/>
    <property type="match status" value="3"/>
</dbReference>
<evidence type="ECO:0000259" key="3">
    <source>
        <dbReference type="PROSITE" id="PS50172"/>
    </source>
</evidence>
<comment type="caution">
    <text evidence="4">The sequence shown here is derived from an EMBL/GenBank/DDBJ whole genome shotgun (WGS) entry which is preliminary data.</text>
</comment>
<dbReference type="PROSITE" id="PS50172">
    <property type="entry name" value="BRCT"/>
    <property type="match status" value="4"/>
</dbReference>
<feature type="domain" description="BRCT" evidence="3">
    <location>
        <begin position="102"/>
        <end position="176"/>
    </location>
</feature>
<feature type="compositionally biased region" description="Basic and acidic residues" evidence="2">
    <location>
        <begin position="30"/>
        <end position="47"/>
    </location>
</feature>
<feature type="region of interest" description="Disordered" evidence="2">
    <location>
        <begin position="1"/>
        <end position="94"/>
    </location>
</feature>
<feature type="compositionally biased region" description="Polar residues" evidence="2">
    <location>
        <begin position="694"/>
        <end position="719"/>
    </location>
</feature>
<feature type="compositionally biased region" description="Basic residues" evidence="2">
    <location>
        <begin position="1"/>
        <end position="11"/>
    </location>
</feature>
<feature type="compositionally biased region" description="Basic residues" evidence="2">
    <location>
        <begin position="1087"/>
        <end position="1097"/>
    </location>
</feature>
<dbReference type="InterPro" id="IPR036420">
    <property type="entry name" value="BRCT_dom_sf"/>
</dbReference>